<dbReference type="EMBL" id="MLAK01000926">
    <property type="protein sequence ID" value="OHT01056.1"/>
    <property type="molecule type" value="Genomic_DNA"/>
</dbReference>
<sequence length="352" mass="40400">MLSTNTSILKLMMTLMITNSPLISQSMIFKRNQFSLQNSRFSKISSPILHSHQFSTNHITSCLFSHIIATSKSPISQGIDNEDLFLNWRIRFQFDGRIRDARYTTLNSCIFQYCFSYSTAGCIDIFNGRVDITRNTFYHNNGKYGGAIRVTNVYKLAFNQNSFDLNTADHFGAAYLDTNQKDQISSKQNNFTRNSGNVWVGALELDRTTGLLQDFIFQNNRADQCAAYYDFTSPPHSNNLINFLFLNNSARKRGGAITNFHWGQIAEYFNCVFIGNRCNEGNCIYMETRKIQVTLKLCAFDCTEKEAIYQKWGGSEALNDNSMFETPKSIMSEKYQKLIEAIEPVPKLEWFL</sequence>
<reference evidence="8" key="1">
    <citation type="submission" date="2016-10" db="EMBL/GenBank/DDBJ databases">
        <authorList>
            <person name="Benchimol M."/>
            <person name="Almeida L.G."/>
            <person name="Vasconcelos A.T."/>
            <person name="Perreira-Neves A."/>
            <person name="Rosa I.A."/>
            <person name="Tasca T."/>
            <person name="Bogo M.R."/>
            <person name="de Souza W."/>
        </authorList>
    </citation>
    <scope>NUCLEOTIDE SEQUENCE [LARGE SCALE GENOMIC DNA]</scope>
    <source>
        <strain evidence="8">K</strain>
    </source>
</reference>
<comment type="caution">
    <text evidence="8">The sequence shown here is derived from an EMBL/GenBank/DDBJ whole genome shotgun (WGS) entry which is preliminary data.</text>
</comment>
<evidence type="ECO:0000256" key="4">
    <source>
        <dbReference type="ARBA" id="ARBA00022525"/>
    </source>
</evidence>
<dbReference type="RefSeq" id="XP_068354192.1">
    <property type="nucleotide sequence ID" value="XM_068490201.1"/>
</dbReference>
<evidence type="ECO:0000256" key="5">
    <source>
        <dbReference type="ARBA" id="ARBA00022729"/>
    </source>
</evidence>
<dbReference type="VEuPathDB" id="TrichDB:TRFO_01611"/>
<dbReference type="InterPro" id="IPR011050">
    <property type="entry name" value="Pectin_lyase_fold/virulence"/>
</dbReference>
<evidence type="ECO:0000256" key="7">
    <source>
        <dbReference type="ARBA" id="ARBA00023237"/>
    </source>
</evidence>
<keyword evidence="7" id="KW-0998">Cell outer membrane</keyword>
<keyword evidence="6" id="KW-0472">Membrane</keyword>
<evidence type="ECO:0000256" key="2">
    <source>
        <dbReference type="ARBA" id="ARBA00004442"/>
    </source>
</evidence>
<protein>
    <recommendedName>
        <fullName evidence="10">Right handed beta helix domain-containing protein</fullName>
    </recommendedName>
</protein>
<dbReference type="Proteomes" id="UP000179807">
    <property type="component" value="Unassembled WGS sequence"/>
</dbReference>
<keyword evidence="4" id="KW-0964">Secreted</keyword>
<evidence type="ECO:0000313" key="9">
    <source>
        <dbReference type="Proteomes" id="UP000179807"/>
    </source>
</evidence>
<dbReference type="SUPFAM" id="SSF51126">
    <property type="entry name" value="Pectin lyase-like"/>
    <property type="match status" value="1"/>
</dbReference>
<evidence type="ECO:0000256" key="6">
    <source>
        <dbReference type="ARBA" id="ARBA00023136"/>
    </source>
</evidence>
<organism evidence="8 9">
    <name type="scientific">Tritrichomonas foetus</name>
    <dbReference type="NCBI Taxonomy" id="1144522"/>
    <lineage>
        <taxon>Eukaryota</taxon>
        <taxon>Metamonada</taxon>
        <taxon>Parabasalia</taxon>
        <taxon>Tritrichomonadida</taxon>
        <taxon>Tritrichomonadidae</taxon>
        <taxon>Tritrichomonas</taxon>
    </lineage>
</organism>
<keyword evidence="5" id="KW-0732">Signal</keyword>
<dbReference type="GO" id="GO:0005576">
    <property type="term" value="C:extracellular region"/>
    <property type="evidence" value="ECO:0007669"/>
    <property type="project" value="UniProtKB-SubCell"/>
</dbReference>
<keyword evidence="9" id="KW-1185">Reference proteome</keyword>
<comment type="subcellular location">
    <subcellularLocation>
        <location evidence="1">Cell envelope</location>
    </subcellularLocation>
    <subcellularLocation>
        <location evidence="2">Cell outer membrane</location>
    </subcellularLocation>
    <subcellularLocation>
        <location evidence="3">Secreted</location>
    </subcellularLocation>
</comment>
<dbReference type="InterPro" id="IPR003368">
    <property type="entry name" value="POMP_repeat"/>
</dbReference>
<accession>A0A1J4JRJ5</accession>
<evidence type="ECO:0008006" key="10">
    <source>
        <dbReference type="Google" id="ProtNLM"/>
    </source>
</evidence>
<proteinExistence type="predicted"/>
<dbReference type="GeneID" id="94824905"/>
<name>A0A1J4JRJ5_9EUKA</name>
<evidence type="ECO:0000256" key="1">
    <source>
        <dbReference type="ARBA" id="ARBA00004196"/>
    </source>
</evidence>
<dbReference type="NCBIfam" id="TIGR01376">
    <property type="entry name" value="POMP_repeat"/>
    <property type="match status" value="1"/>
</dbReference>
<dbReference type="AlphaFoldDB" id="A0A1J4JRJ5"/>
<gene>
    <name evidence="8" type="ORF">TRFO_01611</name>
</gene>
<evidence type="ECO:0000313" key="8">
    <source>
        <dbReference type="EMBL" id="OHT01056.1"/>
    </source>
</evidence>
<evidence type="ECO:0000256" key="3">
    <source>
        <dbReference type="ARBA" id="ARBA00004613"/>
    </source>
</evidence>